<sequence length="125" mass="13790">MLERQENTTKLRNTLELGPNPYRVIRLSRLGANVELTDCIPEGGRNRIRSVTKSTEEGGKLKTSPALIDELINIIYPERRVVEASISEGVYLAGPLRRSAGTGQPRSRPRGLTKHPMQATPAEGD</sequence>
<dbReference type="OrthoDB" id="10588369at2759"/>
<organism evidence="2 3">
    <name type="scientific">Hemibagrus wyckioides</name>
    <dbReference type="NCBI Taxonomy" id="337641"/>
    <lineage>
        <taxon>Eukaryota</taxon>
        <taxon>Metazoa</taxon>
        <taxon>Chordata</taxon>
        <taxon>Craniata</taxon>
        <taxon>Vertebrata</taxon>
        <taxon>Euteleostomi</taxon>
        <taxon>Actinopterygii</taxon>
        <taxon>Neopterygii</taxon>
        <taxon>Teleostei</taxon>
        <taxon>Ostariophysi</taxon>
        <taxon>Siluriformes</taxon>
        <taxon>Bagridae</taxon>
        <taxon>Hemibagrus</taxon>
    </lineage>
</organism>
<protein>
    <submittedName>
        <fullName evidence="2">Uncharacterized protein</fullName>
    </submittedName>
</protein>
<comment type="caution">
    <text evidence="2">The sequence shown here is derived from an EMBL/GenBank/DDBJ whole genome shotgun (WGS) entry which is preliminary data.</text>
</comment>
<gene>
    <name evidence="2" type="ORF">KOW79_003049</name>
</gene>
<keyword evidence="3" id="KW-1185">Reference proteome</keyword>
<proteinExistence type="predicted"/>
<evidence type="ECO:0000313" key="2">
    <source>
        <dbReference type="EMBL" id="KAG7332914.1"/>
    </source>
</evidence>
<accession>A0A9D3SV11</accession>
<evidence type="ECO:0000256" key="1">
    <source>
        <dbReference type="SAM" id="MobiDB-lite"/>
    </source>
</evidence>
<dbReference type="Proteomes" id="UP000824219">
    <property type="component" value="Linkage Group LG04"/>
</dbReference>
<dbReference type="EMBL" id="JAHKSW010000004">
    <property type="protein sequence ID" value="KAG7332914.1"/>
    <property type="molecule type" value="Genomic_DNA"/>
</dbReference>
<reference evidence="2 3" key="1">
    <citation type="submission" date="2021-06" db="EMBL/GenBank/DDBJ databases">
        <title>Chromosome-level genome assembly of the red-tail catfish (Hemibagrus wyckioides).</title>
        <authorList>
            <person name="Shao F."/>
        </authorList>
    </citation>
    <scope>NUCLEOTIDE SEQUENCE [LARGE SCALE GENOMIC DNA]</scope>
    <source>
        <strain evidence="2">EC202008001</strain>
        <tissue evidence="2">Blood</tissue>
    </source>
</reference>
<dbReference type="AlphaFoldDB" id="A0A9D3SV11"/>
<feature type="region of interest" description="Disordered" evidence="1">
    <location>
        <begin position="95"/>
        <end position="125"/>
    </location>
</feature>
<name>A0A9D3SV11_9TELE</name>
<evidence type="ECO:0000313" key="3">
    <source>
        <dbReference type="Proteomes" id="UP000824219"/>
    </source>
</evidence>